<dbReference type="Proteomes" id="UP001501442">
    <property type="component" value="Unassembled WGS sequence"/>
</dbReference>
<dbReference type="Pfam" id="PF01435">
    <property type="entry name" value="Peptidase_M48"/>
    <property type="match status" value="1"/>
</dbReference>
<evidence type="ECO:0000313" key="10">
    <source>
        <dbReference type="Proteomes" id="UP001501442"/>
    </source>
</evidence>
<keyword evidence="7" id="KW-1133">Transmembrane helix</keyword>
<evidence type="ECO:0000256" key="5">
    <source>
        <dbReference type="ARBA" id="ARBA00023049"/>
    </source>
</evidence>
<dbReference type="PANTHER" id="PTHR34978:SF3">
    <property type="entry name" value="SLR0241 PROTEIN"/>
    <property type="match status" value="1"/>
</dbReference>
<dbReference type="InterPro" id="IPR001915">
    <property type="entry name" value="Peptidase_M48"/>
</dbReference>
<organism evidence="9 10">
    <name type="scientific">Actinoallomurus vinaceus</name>
    <dbReference type="NCBI Taxonomy" id="1080074"/>
    <lineage>
        <taxon>Bacteria</taxon>
        <taxon>Bacillati</taxon>
        <taxon>Actinomycetota</taxon>
        <taxon>Actinomycetes</taxon>
        <taxon>Streptosporangiales</taxon>
        <taxon>Thermomonosporaceae</taxon>
        <taxon>Actinoallomurus</taxon>
    </lineage>
</organism>
<comment type="caution">
    <text evidence="9">The sequence shown here is derived from an EMBL/GenBank/DDBJ whole genome shotgun (WGS) entry which is preliminary data.</text>
</comment>
<dbReference type="CDD" id="cd07326">
    <property type="entry name" value="M56_BlaR1_MecR1_like"/>
    <property type="match status" value="1"/>
</dbReference>
<gene>
    <name evidence="9" type="ORF">GCM10023196_077630</name>
</gene>
<evidence type="ECO:0000259" key="8">
    <source>
        <dbReference type="Pfam" id="PF01435"/>
    </source>
</evidence>
<proteinExistence type="inferred from homology"/>
<keyword evidence="1 6" id="KW-0645">Protease</keyword>
<evidence type="ECO:0000256" key="3">
    <source>
        <dbReference type="ARBA" id="ARBA00022801"/>
    </source>
</evidence>
<evidence type="ECO:0000256" key="6">
    <source>
        <dbReference type="RuleBase" id="RU003983"/>
    </source>
</evidence>
<evidence type="ECO:0000256" key="1">
    <source>
        <dbReference type="ARBA" id="ARBA00022670"/>
    </source>
</evidence>
<keyword evidence="7" id="KW-0812">Transmembrane</keyword>
<dbReference type="Gene3D" id="3.30.2010.10">
    <property type="entry name" value="Metalloproteases ('zincins'), catalytic domain"/>
    <property type="match status" value="1"/>
</dbReference>
<evidence type="ECO:0000313" key="9">
    <source>
        <dbReference type="EMBL" id="GAA4634779.1"/>
    </source>
</evidence>
<keyword evidence="4 6" id="KW-0862">Zinc</keyword>
<protein>
    <recommendedName>
        <fullName evidence="8">Peptidase M48 domain-containing protein</fullName>
    </recommendedName>
</protein>
<evidence type="ECO:0000256" key="2">
    <source>
        <dbReference type="ARBA" id="ARBA00022723"/>
    </source>
</evidence>
<evidence type="ECO:0000256" key="4">
    <source>
        <dbReference type="ARBA" id="ARBA00022833"/>
    </source>
</evidence>
<comment type="similarity">
    <text evidence="6">Belongs to the peptidase M48 family.</text>
</comment>
<keyword evidence="5 6" id="KW-0482">Metalloprotease</keyword>
<dbReference type="InterPro" id="IPR052173">
    <property type="entry name" value="Beta-lactam_resp_regulator"/>
</dbReference>
<name>A0ABP8UNI7_9ACTN</name>
<keyword evidence="3 6" id="KW-0378">Hydrolase</keyword>
<keyword evidence="2" id="KW-0479">Metal-binding</keyword>
<dbReference type="RefSeq" id="WP_345437748.1">
    <property type="nucleotide sequence ID" value="NZ_BAABHK010000014.1"/>
</dbReference>
<dbReference type="PANTHER" id="PTHR34978">
    <property type="entry name" value="POSSIBLE SENSOR-TRANSDUCER PROTEIN BLAR"/>
    <property type="match status" value="1"/>
</dbReference>
<reference evidence="10" key="1">
    <citation type="journal article" date="2019" name="Int. J. Syst. Evol. Microbiol.">
        <title>The Global Catalogue of Microorganisms (GCM) 10K type strain sequencing project: providing services to taxonomists for standard genome sequencing and annotation.</title>
        <authorList>
            <consortium name="The Broad Institute Genomics Platform"/>
            <consortium name="The Broad Institute Genome Sequencing Center for Infectious Disease"/>
            <person name="Wu L."/>
            <person name="Ma J."/>
        </authorList>
    </citation>
    <scope>NUCLEOTIDE SEQUENCE [LARGE SCALE GENOMIC DNA]</scope>
    <source>
        <strain evidence="10">JCM 17939</strain>
    </source>
</reference>
<keyword evidence="7" id="KW-0472">Membrane</keyword>
<accession>A0ABP8UNI7</accession>
<feature type="transmembrane region" description="Helical" evidence="7">
    <location>
        <begin position="34"/>
        <end position="57"/>
    </location>
</feature>
<feature type="domain" description="Peptidase M48" evidence="8">
    <location>
        <begin position="137"/>
        <end position="202"/>
    </location>
</feature>
<keyword evidence="10" id="KW-1185">Reference proteome</keyword>
<comment type="cofactor">
    <cofactor evidence="6">
        <name>Zn(2+)</name>
        <dbReference type="ChEBI" id="CHEBI:29105"/>
    </cofactor>
    <text evidence="6">Binds 1 zinc ion per subunit.</text>
</comment>
<evidence type="ECO:0000256" key="7">
    <source>
        <dbReference type="SAM" id="Phobius"/>
    </source>
</evidence>
<dbReference type="EMBL" id="BAABHK010000014">
    <property type="protein sequence ID" value="GAA4634779.1"/>
    <property type="molecule type" value="Genomic_DNA"/>
</dbReference>
<sequence>MSQLAGLGVLTLALGAGAGPVLSRSAWCQRIPRIAALAWLGALAGAIAALVGVVALVSTGRHGLVHRAAEWAADCWHHHDGSGDPAAYILNTALLLSATAAIFVAASRYRRTVAQRRRHQEALQFVVRLPGDIDDVCVLDHPLPVAYCVPSRRRPIVLSSGALDQLDDIQLQAVLAHERAHLRYRHHLFLTTVDALAAALFWLPTFRDARRCLPILLEMTADDVAARRCGRRAVAGALRKLAIAPSPIGGLAAHGARGSEIDQRLTRLETPSATADNGHLRHLTWATATTSVALPALISAGWLTAMPFFC</sequence>